<dbReference type="Pfam" id="PF03167">
    <property type="entry name" value="UDG"/>
    <property type="match status" value="1"/>
</dbReference>
<evidence type="ECO:0000313" key="2">
    <source>
        <dbReference type="EMBL" id="RUT45444.1"/>
    </source>
</evidence>
<dbReference type="Gene3D" id="3.40.470.10">
    <property type="entry name" value="Uracil-DNA glycosylase-like domain"/>
    <property type="match status" value="1"/>
</dbReference>
<dbReference type="CDD" id="cd10035">
    <property type="entry name" value="UDG_like"/>
    <property type="match status" value="1"/>
</dbReference>
<feature type="domain" description="Uracil-DNA glycosylase-like" evidence="1">
    <location>
        <begin position="82"/>
        <end position="224"/>
    </location>
</feature>
<reference evidence="2 3" key="1">
    <citation type="submission" date="2018-12" db="EMBL/GenBank/DDBJ databases">
        <authorList>
            <person name="Sun L."/>
            <person name="Chen Z."/>
        </authorList>
    </citation>
    <scope>NUCLEOTIDE SEQUENCE [LARGE SCALE GENOMIC DNA]</scope>
    <source>
        <strain evidence="2 3">DSM 15890</strain>
    </source>
</reference>
<comment type="caution">
    <text evidence="2">The sequence shown here is derived from an EMBL/GenBank/DDBJ whole genome shotgun (WGS) entry which is preliminary data.</text>
</comment>
<dbReference type="InterPro" id="IPR005122">
    <property type="entry name" value="Uracil-DNA_glycosylase-like"/>
</dbReference>
<dbReference type="InterPro" id="IPR036895">
    <property type="entry name" value="Uracil-DNA_glycosylase-like_sf"/>
</dbReference>
<evidence type="ECO:0000259" key="1">
    <source>
        <dbReference type="Pfam" id="PF03167"/>
    </source>
</evidence>
<keyword evidence="3" id="KW-1185">Reference proteome</keyword>
<dbReference type="EMBL" id="RZNY01000011">
    <property type="protein sequence ID" value="RUT45444.1"/>
    <property type="molecule type" value="Genomic_DNA"/>
</dbReference>
<sequence length="240" mass="27402">MENEQQVIEFKRDVDLRIDSKKGYSPQGDDRLHPEVHEEEIFEKRLQTLIQHLVSKNNFKNVGNFYVDSPIKQENLKKYFKALNSHNPEWMLLGEAPGIHGCVKTGIPFTSQRLIMDGSLNKHFPNTQFIADGNKAEASSTIIWGSINSLSKPPVLWNAFPLHPTDEVEGNRPPTREELNWGMEILKQVLIIFPEVKIVTVGRKAEGVCKSLTLQTFAHLNHPARKANLFREQFTACFSL</sequence>
<dbReference type="Proteomes" id="UP000279446">
    <property type="component" value="Unassembled WGS sequence"/>
</dbReference>
<dbReference type="RefSeq" id="WP_127192718.1">
    <property type="nucleotide sequence ID" value="NZ_RZNY01000011.1"/>
</dbReference>
<accession>A0A433Y7R9</accession>
<name>A0A433Y7R9_9BACL</name>
<dbReference type="OrthoDB" id="4977218at2"/>
<protein>
    <recommendedName>
        <fullName evidence="1">Uracil-DNA glycosylase-like domain-containing protein</fullName>
    </recommendedName>
</protein>
<evidence type="ECO:0000313" key="3">
    <source>
        <dbReference type="Proteomes" id="UP000279446"/>
    </source>
</evidence>
<organism evidence="2 3">
    <name type="scientific">Paenibacillus anaericanus</name>
    <dbReference type="NCBI Taxonomy" id="170367"/>
    <lineage>
        <taxon>Bacteria</taxon>
        <taxon>Bacillati</taxon>
        <taxon>Bacillota</taxon>
        <taxon>Bacilli</taxon>
        <taxon>Bacillales</taxon>
        <taxon>Paenibacillaceae</taxon>
        <taxon>Paenibacillus</taxon>
    </lineage>
</organism>
<dbReference type="SUPFAM" id="SSF52141">
    <property type="entry name" value="Uracil-DNA glycosylase-like"/>
    <property type="match status" value="1"/>
</dbReference>
<dbReference type="AlphaFoldDB" id="A0A433Y7R9"/>
<gene>
    <name evidence="2" type="ORF">EJP82_14165</name>
</gene>
<proteinExistence type="predicted"/>